<feature type="transmembrane region" description="Helical" evidence="7">
    <location>
        <begin position="63"/>
        <end position="86"/>
    </location>
</feature>
<feature type="transmembrane region" description="Helical" evidence="7">
    <location>
        <begin position="98"/>
        <end position="117"/>
    </location>
</feature>
<accession>A0A161JLR8</accession>
<dbReference type="SUPFAM" id="SSF144091">
    <property type="entry name" value="Rhomboid-like"/>
    <property type="match status" value="1"/>
</dbReference>
<dbReference type="Gene3D" id="1.20.1540.10">
    <property type="entry name" value="Rhomboid-like"/>
    <property type="match status" value="1"/>
</dbReference>
<dbReference type="GO" id="GO:0016020">
    <property type="term" value="C:membrane"/>
    <property type="evidence" value="ECO:0007669"/>
    <property type="project" value="UniProtKB-SubCell"/>
</dbReference>
<dbReference type="RefSeq" id="WP_096453275.1">
    <property type="nucleotide sequence ID" value="NZ_AP017369.1"/>
</dbReference>
<evidence type="ECO:0000256" key="5">
    <source>
        <dbReference type="ARBA" id="ARBA00022989"/>
    </source>
</evidence>
<dbReference type="GO" id="GO:0006508">
    <property type="term" value="P:proteolysis"/>
    <property type="evidence" value="ECO:0007669"/>
    <property type="project" value="UniProtKB-KW"/>
</dbReference>
<gene>
    <name evidence="9" type="ORF">N24_0026</name>
</gene>
<dbReference type="InterPro" id="IPR035952">
    <property type="entry name" value="Rhomboid-like_sf"/>
</dbReference>
<evidence type="ECO:0000313" key="10">
    <source>
        <dbReference type="Proteomes" id="UP000218244"/>
    </source>
</evidence>
<keyword evidence="10" id="KW-1185">Reference proteome</keyword>
<dbReference type="PANTHER" id="PTHR43731">
    <property type="entry name" value="RHOMBOID PROTEASE"/>
    <property type="match status" value="1"/>
</dbReference>
<evidence type="ECO:0000256" key="7">
    <source>
        <dbReference type="SAM" id="Phobius"/>
    </source>
</evidence>
<dbReference type="EMBL" id="AP017369">
    <property type="protein sequence ID" value="BAU94288.1"/>
    <property type="molecule type" value="Genomic_DNA"/>
</dbReference>
<evidence type="ECO:0000256" key="2">
    <source>
        <dbReference type="ARBA" id="ARBA00009045"/>
    </source>
</evidence>
<comment type="subcellular location">
    <subcellularLocation>
        <location evidence="1">Membrane</location>
        <topology evidence="1">Multi-pass membrane protein</topology>
    </subcellularLocation>
</comment>
<evidence type="ECO:0000256" key="6">
    <source>
        <dbReference type="ARBA" id="ARBA00023136"/>
    </source>
</evidence>
<keyword evidence="5 7" id="KW-1133">Transmembrane helix</keyword>
<keyword evidence="9" id="KW-0645">Protease</keyword>
<dbReference type="PANTHER" id="PTHR43731:SF14">
    <property type="entry name" value="PRESENILIN-ASSOCIATED RHOMBOID-LIKE PROTEIN, MITOCHONDRIAL"/>
    <property type="match status" value="1"/>
</dbReference>
<dbReference type="GO" id="GO:0004252">
    <property type="term" value="F:serine-type endopeptidase activity"/>
    <property type="evidence" value="ECO:0007669"/>
    <property type="project" value="InterPro"/>
</dbReference>
<organism evidence="9 10">
    <name type="scientific">Corynebacterium suranareeae</name>
    <dbReference type="NCBI Taxonomy" id="2506452"/>
    <lineage>
        <taxon>Bacteria</taxon>
        <taxon>Bacillati</taxon>
        <taxon>Actinomycetota</taxon>
        <taxon>Actinomycetes</taxon>
        <taxon>Mycobacteriales</taxon>
        <taxon>Corynebacteriaceae</taxon>
        <taxon>Corynebacterium</taxon>
    </lineage>
</organism>
<name>A0A161JLR8_9CORY</name>
<feature type="transmembrane region" description="Helical" evidence="7">
    <location>
        <begin position="155"/>
        <end position="185"/>
    </location>
</feature>
<comment type="similarity">
    <text evidence="2">Belongs to the peptidase S54 family.</text>
</comment>
<feature type="transmembrane region" description="Helical" evidence="7">
    <location>
        <begin position="12"/>
        <end position="29"/>
    </location>
</feature>
<evidence type="ECO:0000256" key="1">
    <source>
        <dbReference type="ARBA" id="ARBA00004141"/>
    </source>
</evidence>
<dbReference type="KEGG" id="csur:N24_0026"/>
<sequence>MNVERLYRQAPASTVISAVIIVVYALTAIQSRSLTNNLGASSIGDAWILYAPAMDHGFGPLRAIGGMFLHIGPGHMLLNLLLLWLFGREIERDFGSALFIAMYFVGGIGASAAVIWMDPFSPTAGASGAIYAMMSILVGLFILRGADIRAPLILIAINIAYTLSASGVSLWGHLGGLITGALITWPMIKAKTYKTQWLIVTIGLVLSIVAVFLGIARI</sequence>
<evidence type="ECO:0000256" key="4">
    <source>
        <dbReference type="ARBA" id="ARBA00022801"/>
    </source>
</evidence>
<feature type="domain" description="Peptidase S54 rhomboid" evidence="8">
    <location>
        <begin position="62"/>
        <end position="189"/>
    </location>
</feature>
<reference evidence="9 10" key="1">
    <citation type="submission" date="2016-02" db="EMBL/GenBank/DDBJ databases">
        <title>Corynebacterium glutamicum N24 whole genome sequencing project.</title>
        <authorList>
            <person name="Matsutani M."/>
            <person name="Nangtapong N."/>
            <person name="Yakushi T."/>
            <person name="Matsushita K."/>
        </authorList>
    </citation>
    <scope>NUCLEOTIDE SEQUENCE [LARGE SCALE GENOMIC DNA]</scope>
    <source>
        <strain evidence="9 10">N24</strain>
    </source>
</reference>
<dbReference type="InterPro" id="IPR050925">
    <property type="entry name" value="Rhomboid_protease_S54"/>
</dbReference>
<evidence type="ECO:0000256" key="3">
    <source>
        <dbReference type="ARBA" id="ARBA00022692"/>
    </source>
</evidence>
<feature type="transmembrane region" description="Helical" evidence="7">
    <location>
        <begin position="123"/>
        <end position="143"/>
    </location>
</feature>
<keyword evidence="4" id="KW-0378">Hydrolase</keyword>
<proteinExistence type="inferred from homology"/>
<keyword evidence="3 7" id="KW-0812">Transmembrane</keyword>
<keyword evidence="6 7" id="KW-0472">Membrane</keyword>
<dbReference type="Pfam" id="PF01694">
    <property type="entry name" value="Rhomboid"/>
    <property type="match status" value="1"/>
</dbReference>
<dbReference type="InterPro" id="IPR022764">
    <property type="entry name" value="Peptidase_S54_rhomboid_dom"/>
</dbReference>
<evidence type="ECO:0000259" key="8">
    <source>
        <dbReference type="Pfam" id="PF01694"/>
    </source>
</evidence>
<evidence type="ECO:0000313" key="9">
    <source>
        <dbReference type="EMBL" id="BAU94288.1"/>
    </source>
</evidence>
<feature type="transmembrane region" description="Helical" evidence="7">
    <location>
        <begin position="197"/>
        <end position="216"/>
    </location>
</feature>
<protein>
    <submittedName>
        <fullName evidence="9">Putative membrane-bound rhomboid protease</fullName>
    </submittedName>
</protein>
<dbReference type="AlphaFoldDB" id="A0A161JLR8"/>
<dbReference type="Proteomes" id="UP000218244">
    <property type="component" value="Chromosome"/>
</dbReference>